<protein>
    <submittedName>
        <fullName evidence="2">Crp/Fnr family transcriptional regulator</fullName>
    </submittedName>
</protein>
<accession>A0A5P2G500</accession>
<dbReference type="OrthoDB" id="9152304at2"/>
<dbReference type="InterPro" id="IPR014710">
    <property type="entry name" value="RmlC-like_jellyroll"/>
</dbReference>
<sequence length="193" mass="22638">MLKYLSLLKETPILSDMPIEIIKTFLENSKLIELKKKRILYLEGSTDDNISFLAKGAIRGYSMHNNKEIVDLFYTDQSFIANVDFIFLNLPSRLTVESITPCVLFSFPKKFVFDMQNCNEKIRYKIYEILVTYIRIHDDRVKLLTTYPIAIKSYLKFKERFGFYVEKFPNKDIASYLGITPEALTRIKKSLSE</sequence>
<dbReference type="SUPFAM" id="SSF51206">
    <property type="entry name" value="cAMP-binding domain-like"/>
    <property type="match status" value="1"/>
</dbReference>
<proteinExistence type="predicted"/>
<gene>
    <name evidence="2" type="ORF">E0W69_016955</name>
</gene>
<dbReference type="Pfam" id="PF00027">
    <property type="entry name" value="cNMP_binding"/>
    <property type="match status" value="1"/>
</dbReference>
<dbReference type="KEGG" id="arac:E0W69_016955"/>
<dbReference type="EMBL" id="CP044016">
    <property type="protein sequence ID" value="QES90267.1"/>
    <property type="molecule type" value="Genomic_DNA"/>
</dbReference>
<dbReference type="AlphaFoldDB" id="A0A5P2G500"/>
<feature type="domain" description="Cyclic nucleotide-binding" evidence="1">
    <location>
        <begin position="33"/>
        <end position="114"/>
    </location>
</feature>
<dbReference type="Proteomes" id="UP000292424">
    <property type="component" value="Chromosome"/>
</dbReference>
<dbReference type="CDD" id="cd00038">
    <property type="entry name" value="CAP_ED"/>
    <property type="match status" value="1"/>
</dbReference>
<evidence type="ECO:0000313" key="2">
    <source>
        <dbReference type="EMBL" id="QES90267.1"/>
    </source>
</evidence>
<dbReference type="InterPro" id="IPR018490">
    <property type="entry name" value="cNMP-bd_dom_sf"/>
</dbReference>
<name>A0A5P2G500_9BACT</name>
<dbReference type="RefSeq" id="WP_131331234.1">
    <property type="nucleotide sequence ID" value="NZ_CP044016.1"/>
</dbReference>
<evidence type="ECO:0000313" key="3">
    <source>
        <dbReference type="Proteomes" id="UP000292424"/>
    </source>
</evidence>
<dbReference type="InterPro" id="IPR000595">
    <property type="entry name" value="cNMP-bd_dom"/>
</dbReference>
<keyword evidence="3" id="KW-1185">Reference proteome</keyword>
<reference evidence="2 3" key="1">
    <citation type="submission" date="2019-09" db="EMBL/GenBank/DDBJ databases">
        <title>Complete genome sequence of Arachidicoccus sp. B3-10 isolated from apple orchard soil.</title>
        <authorList>
            <person name="Kim H.S."/>
            <person name="Han K.-I."/>
            <person name="Suh M.K."/>
            <person name="Lee K.C."/>
            <person name="Eom M.K."/>
            <person name="Kim J.-S."/>
            <person name="Kang S.W."/>
            <person name="Sin Y."/>
            <person name="Lee J.-S."/>
        </authorList>
    </citation>
    <scope>NUCLEOTIDE SEQUENCE [LARGE SCALE GENOMIC DNA]</scope>
    <source>
        <strain evidence="2 3">B3-10</strain>
    </source>
</reference>
<evidence type="ECO:0000259" key="1">
    <source>
        <dbReference type="Pfam" id="PF00027"/>
    </source>
</evidence>
<organism evidence="2 3">
    <name type="scientific">Rhizosphaericola mali</name>
    <dbReference type="NCBI Taxonomy" id="2545455"/>
    <lineage>
        <taxon>Bacteria</taxon>
        <taxon>Pseudomonadati</taxon>
        <taxon>Bacteroidota</taxon>
        <taxon>Chitinophagia</taxon>
        <taxon>Chitinophagales</taxon>
        <taxon>Chitinophagaceae</taxon>
        <taxon>Rhizosphaericola</taxon>
    </lineage>
</organism>
<dbReference type="Gene3D" id="2.60.120.10">
    <property type="entry name" value="Jelly Rolls"/>
    <property type="match status" value="1"/>
</dbReference>